<dbReference type="SUPFAM" id="SSF53822">
    <property type="entry name" value="Periplasmic binding protein-like I"/>
    <property type="match status" value="1"/>
</dbReference>
<evidence type="ECO:0000256" key="3">
    <source>
        <dbReference type="ARBA" id="ARBA00023163"/>
    </source>
</evidence>
<comment type="caution">
    <text evidence="5">The sequence shown here is derived from an EMBL/GenBank/DDBJ whole genome shotgun (WGS) entry which is preliminary data.</text>
</comment>
<gene>
    <name evidence="5" type="ORF">M0H32_03295</name>
</gene>
<dbReference type="CDD" id="cd06267">
    <property type="entry name" value="PBP1_LacI_sugar_binding-like"/>
    <property type="match status" value="1"/>
</dbReference>
<dbReference type="Gene3D" id="3.40.50.2300">
    <property type="match status" value="2"/>
</dbReference>
<protein>
    <submittedName>
        <fullName evidence="5">Substrate-binding domain-containing protein</fullName>
    </submittedName>
</protein>
<evidence type="ECO:0000313" key="5">
    <source>
        <dbReference type="EMBL" id="MCK7611177.1"/>
    </source>
</evidence>
<sequence>MVDHNGSDVVGLIVPDITNPFFAQLAKNIEMEAASRGAMVMLSNSHDDPDIERKQIRAMHGRSISGVIVVAGSDASRPASADIPIVSLDRRYGNYPLVATDQRDGAGKVAEHLYELGHRTIAYLTGPEGMDVARQRRDGFVARVNQLSTPEDPIELTIHSGPFDFETGEAIGREILLPVRKGARTTAIATASDQQAIGVLRCARDLGIHVPQDVSVVGFDDISMASLVVPRLTTLRQPIEDLAAAAMERVLDPSIFPADIAIRGSLVVRESTAPAAMWG</sequence>
<dbReference type="Pfam" id="PF13377">
    <property type="entry name" value="Peripla_BP_3"/>
    <property type="match status" value="1"/>
</dbReference>
<dbReference type="Proteomes" id="UP001431221">
    <property type="component" value="Unassembled WGS sequence"/>
</dbReference>
<dbReference type="EMBL" id="JALNMJ010000002">
    <property type="protein sequence ID" value="MCK7611177.1"/>
    <property type="molecule type" value="Genomic_DNA"/>
</dbReference>
<dbReference type="PANTHER" id="PTHR30146">
    <property type="entry name" value="LACI-RELATED TRANSCRIPTIONAL REPRESSOR"/>
    <property type="match status" value="1"/>
</dbReference>
<reference evidence="5" key="1">
    <citation type="submission" date="2022-04" db="EMBL/GenBank/DDBJ databases">
        <title>Roseibium sp. CAU 1639 isolated from mud.</title>
        <authorList>
            <person name="Kim W."/>
        </authorList>
    </citation>
    <scope>NUCLEOTIDE SEQUENCE</scope>
    <source>
        <strain evidence="5">CAU 1639</strain>
    </source>
</reference>
<keyword evidence="2" id="KW-0238">DNA-binding</keyword>
<keyword evidence="1" id="KW-0805">Transcription regulation</keyword>
<dbReference type="PANTHER" id="PTHR30146:SF109">
    <property type="entry name" value="HTH-TYPE TRANSCRIPTIONAL REGULATOR GALS"/>
    <property type="match status" value="1"/>
</dbReference>
<keyword evidence="6" id="KW-1185">Reference proteome</keyword>
<feature type="domain" description="Transcriptional regulator LacI/GalR-like sensor" evidence="4">
    <location>
        <begin position="110"/>
        <end position="272"/>
    </location>
</feature>
<evidence type="ECO:0000259" key="4">
    <source>
        <dbReference type="Pfam" id="PF13377"/>
    </source>
</evidence>
<dbReference type="InterPro" id="IPR046335">
    <property type="entry name" value="LacI/GalR-like_sensor"/>
</dbReference>
<keyword evidence="3" id="KW-0804">Transcription</keyword>
<evidence type="ECO:0000256" key="2">
    <source>
        <dbReference type="ARBA" id="ARBA00023125"/>
    </source>
</evidence>
<name>A0ABT0GP28_9HYPH</name>
<evidence type="ECO:0000256" key="1">
    <source>
        <dbReference type="ARBA" id="ARBA00023015"/>
    </source>
</evidence>
<organism evidence="5 6">
    <name type="scientific">Roseibium sediminicola</name>
    <dbReference type="NCBI Taxonomy" id="2933272"/>
    <lineage>
        <taxon>Bacteria</taxon>
        <taxon>Pseudomonadati</taxon>
        <taxon>Pseudomonadota</taxon>
        <taxon>Alphaproteobacteria</taxon>
        <taxon>Hyphomicrobiales</taxon>
        <taxon>Stappiaceae</taxon>
        <taxon>Roseibium</taxon>
    </lineage>
</organism>
<dbReference type="InterPro" id="IPR028082">
    <property type="entry name" value="Peripla_BP_I"/>
</dbReference>
<accession>A0ABT0GP28</accession>
<proteinExistence type="predicted"/>
<evidence type="ECO:0000313" key="6">
    <source>
        <dbReference type="Proteomes" id="UP001431221"/>
    </source>
</evidence>
<dbReference type="RefSeq" id="WP_248150669.1">
    <property type="nucleotide sequence ID" value="NZ_JALNMJ010000002.1"/>
</dbReference>